<dbReference type="GO" id="GO:0006431">
    <property type="term" value="P:methionyl-tRNA aminoacylation"/>
    <property type="evidence" value="ECO:0007669"/>
    <property type="project" value="InterPro"/>
</dbReference>
<dbReference type="Gene3D" id="1.10.730.10">
    <property type="entry name" value="Isoleucyl-tRNA Synthetase, Domain 1"/>
    <property type="match status" value="1"/>
</dbReference>
<evidence type="ECO:0000256" key="8">
    <source>
        <dbReference type="ARBA" id="ARBA00022833"/>
    </source>
</evidence>
<keyword evidence="9 13" id="KW-0067">ATP-binding</keyword>
<dbReference type="CDD" id="cd00814">
    <property type="entry name" value="MetRS_core"/>
    <property type="match status" value="1"/>
</dbReference>
<gene>
    <name evidence="16" type="ORF">COT77_00390</name>
</gene>
<evidence type="ECO:0000256" key="1">
    <source>
        <dbReference type="ARBA" id="ARBA00001947"/>
    </source>
</evidence>
<evidence type="ECO:0000256" key="5">
    <source>
        <dbReference type="ARBA" id="ARBA00022598"/>
    </source>
</evidence>
<comment type="cofactor">
    <cofactor evidence="1">
        <name>Zn(2+)</name>
        <dbReference type="ChEBI" id="CHEBI:29105"/>
    </cofactor>
</comment>
<feature type="domain" description="Methionyl/Leucyl tRNA synthetase" evidence="15">
    <location>
        <begin position="148"/>
        <end position="356"/>
    </location>
</feature>
<dbReference type="InterPro" id="IPR015413">
    <property type="entry name" value="Methionyl/Leucyl_tRNA_Synth"/>
</dbReference>
<feature type="domain" description="tRNA synthetases class I catalytic" evidence="14">
    <location>
        <begin position="12"/>
        <end position="120"/>
    </location>
</feature>
<evidence type="ECO:0000259" key="15">
    <source>
        <dbReference type="Pfam" id="PF09334"/>
    </source>
</evidence>
<dbReference type="EMBL" id="PEZV01000002">
    <property type="protein sequence ID" value="PIT97675.1"/>
    <property type="molecule type" value="Genomic_DNA"/>
</dbReference>
<accession>A0A2M6WY05</accession>
<dbReference type="InterPro" id="IPR014729">
    <property type="entry name" value="Rossmann-like_a/b/a_fold"/>
</dbReference>
<dbReference type="PANTHER" id="PTHR43326:SF1">
    <property type="entry name" value="METHIONINE--TRNA LIGASE, MITOCHONDRIAL"/>
    <property type="match status" value="1"/>
</dbReference>
<name>A0A2M6WY05_9BACT</name>
<dbReference type="AlphaFoldDB" id="A0A2M6WY05"/>
<comment type="function">
    <text evidence="2">Is required not only for elongation of protein synthesis but also for the initiation of all mRNA translation through initiator tRNA(fMet) aminoacylation.</text>
</comment>
<comment type="caution">
    <text evidence="16">The sequence shown here is derived from an EMBL/GenBank/DDBJ whole genome shotgun (WGS) entry which is preliminary data.</text>
</comment>
<dbReference type="InterPro" id="IPR023457">
    <property type="entry name" value="Met-tRNA_synth_2"/>
</dbReference>
<organism evidence="16 17">
    <name type="scientific">Candidatus Berkelbacteria bacterium CG10_big_fil_rev_8_21_14_0_10_41_12</name>
    <dbReference type="NCBI Taxonomy" id="1974513"/>
    <lineage>
        <taxon>Bacteria</taxon>
        <taxon>Candidatus Berkelbacteria</taxon>
    </lineage>
</organism>
<evidence type="ECO:0000259" key="14">
    <source>
        <dbReference type="Pfam" id="PF01406"/>
    </source>
</evidence>
<dbReference type="PANTHER" id="PTHR43326">
    <property type="entry name" value="METHIONYL-TRNA SYNTHETASE"/>
    <property type="match status" value="1"/>
</dbReference>
<proteinExistence type="inferred from homology"/>
<dbReference type="PRINTS" id="PR01041">
    <property type="entry name" value="TRNASYNTHMET"/>
</dbReference>
<dbReference type="Proteomes" id="UP000228596">
    <property type="component" value="Unassembled WGS sequence"/>
</dbReference>
<dbReference type="GO" id="GO:0004825">
    <property type="term" value="F:methionine-tRNA ligase activity"/>
    <property type="evidence" value="ECO:0007669"/>
    <property type="project" value="UniProtKB-EC"/>
</dbReference>
<evidence type="ECO:0000256" key="4">
    <source>
        <dbReference type="ARBA" id="ARBA00018753"/>
    </source>
</evidence>
<comment type="similarity">
    <text evidence="13">Belongs to the class-I aminoacyl-tRNA synthetase family.</text>
</comment>
<keyword evidence="5 13" id="KW-0436">Ligase</keyword>
<dbReference type="Pfam" id="PF01406">
    <property type="entry name" value="tRNA-synt_1e"/>
    <property type="match status" value="1"/>
</dbReference>
<protein>
    <recommendedName>
        <fullName evidence="4">Methionine--tRNA ligase</fullName>
        <ecNumber evidence="3">6.1.1.10</ecNumber>
    </recommendedName>
    <alternativeName>
        <fullName evidence="12">Methionyl-tRNA synthetase</fullName>
    </alternativeName>
</protein>
<reference evidence="17" key="1">
    <citation type="submission" date="2017-09" db="EMBL/GenBank/DDBJ databases">
        <title>Depth-based differentiation of microbial function through sediment-hosted aquifers and enrichment of novel symbionts in the deep terrestrial subsurface.</title>
        <authorList>
            <person name="Probst A.J."/>
            <person name="Ladd B."/>
            <person name="Jarett J.K."/>
            <person name="Geller-Mcgrath D.E."/>
            <person name="Sieber C.M.K."/>
            <person name="Emerson J.B."/>
            <person name="Anantharaman K."/>
            <person name="Thomas B.C."/>
            <person name="Malmstrom R."/>
            <person name="Stieglmeier M."/>
            <person name="Klingl A."/>
            <person name="Woyke T."/>
            <person name="Ryan C.M."/>
            <person name="Banfield J.F."/>
        </authorList>
    </citation>
    <scope>NUCLEOTIDE SEQUENCE [LARGE SCALE GENOMIC DNA]</scope>
</reference>
<dbReference type="EC" id="6.1.1.10" evidence="3"/>
<evidence type="ECO:0000256" key="13">
    <source>
        <dbReference type="RuleBase" id="RU363039"/>
    </source>
</evidence>
<evidence type="ECO:0000256" key="7">
    <source>
        <dbReference type="ARBA" id="ARBA00022741"/>
    </source>
</evidence>
<keyword evidence="11 13" id="KW-0030">Aminoacyl-tRNA synthetase</keyword>
<dbReference type="InterPro" id="IPR014758">
    <property type="entry name" value="Met-tRNA_synth"/>
</dbReference>
<dbReference type="FunFam" id="2.170.220.10:FF:000003">
    <property type="entry name" value="Methionine--tRNA ligase"/>
    <property type="match status" value="1"/>
</dbReference>
<dbReference type="InterPro" id="IPR009080">
    <property type="entry name" value="tRNAsynth_Ia_anticodon-bd"/>
</dbReference>
<evidence type="ECO:0000256" key="9">
    <source>
        <dbReference type="ARBA" id="ARBA00022840"/>
    </source>
</evidence>
<sequence length="482" mass="55884">MNKIYITTPLYYVNDVPHIGHAYTTIAADVLSRHYKAKGNEVFLLTGTDEHGAKIADAAKRAGKDPKDFADELVPKFIDTWKNLDVKYDEFFRTTDPKHEEVVKDFIKKLKDKGHIEKKSYEGWYCIGCEKYLSQEDLVDGKCPDHKTEPVKQFEENYFFLLSKFQERLIKAIESGELDIAPISRKNEILGKIKQGLQDVSISRENVRWGIKFPGDEKQTVYVWVDALINYYSATKIYKELDDWESHPADIHLIGKDILWFHAVIWPAMLVALDLPLPKKIFAHGFFTIGGEKMSKTIGNILDPNKLVDKFGADALRYALLREFPFGEDGDISEEKIAKRYENDLANGLGNLLNRTISMINKNGLEKDTFQIKKVVPDTLTVNGVKFSQDEYYAQHMKNFSFDDYLHDIWWLYIKTSNELIDREKPWELAKKNKNLSVLYHCYKELVQISYLLNPFMPKTAEKMSKQLKTLKPELLFPKLDK</sequence>
<keyword evidence="6" id="KW-0479">Metal-binding</keyword>
<dbReference type="InterPro" id="IPR033911">
    <property type="entry name" value="MetRS_core"/>
</dbReference>
<dbReference type="Gene3D" id="2.170.220.10">
    <property type="match status" value="1"/>
</dbReference>
<dbReference type="SUPFAM" id="SSF52374">
    <property type="entry name" value="Nucleotidylyl transferase"/>
    <property type="match status" value="1"/>
</dbReference>
<keyword evidence="8" id="KW-0862">Zinc</keyword>
<evidence type="ECO:0000256" key="3">
    <source>
        <dbReference type="ARBA" id="ARBA00012838"/>
    </source>
</evidence>
<dbReference type="SUPFAM" id="SSF47323">
    <property type="entry name" value="Anticodon-binding domain of a subclass of class I aminoacyl-tRNA synthetases"/>
    <property type="match status" value="1"/>
</dbReference>
<dbReference type="NCBIfam" id="TIGR00398">
    <property type="entry name" value="metG"/>
    <property type="match status" value="1"/>
</dbReference>
<evidence type="ECO:0000256" key="11">
    <source>
        <dbReference type="ARBA" id="ARBA00023146"/>
    </source>
</evidence>
<keyword evidence="7 13" id="KW-0547">Nucleotide-binding</keyword>
<keyword evidence="10 13" id="KW-0648">Protein biosynthesis</keyword>
<evidence type="ECO:0000256" key="2">
    <source>
        <dbReference type="ARBA" id="ARBA00003314"/>
    </source>
</evidence>
<evidence type="ECO:0000256" key="10">
    <source>
        <dbReference type="ARBA" id="ARBA00022917"/>
    </source>
</evidence>
<dbReference type="Pfam" id="PF09334">
    <property type="entry name" value="tRNA-synt_1g"/>
    <property type="match status" value="1"/>
</dbReference>
<dbReference type="InterPro" id="IPR032678">
    <property type="entry name" value="tRNA-synt_1_cat_dom"/>
</dbReference>
<evidence type="ECO:0000313" key="17">
    <source>
        <dbReference type="Proteomes" id="UP000228596"/>
    </source>
</evidence>
<evidence type="ECO:0000313" key="16">
    <source>
        <dbReference type="EMBL" id="PIT97675.1"/>
    </source>
</evidence>
<dbReference type="Gene3D" id="3.40.50.620">
    <property type="entry name" value="HUPs"/>
    <property type="match status" value="1"/>
</dbReference>
<evidence type="ECO:0000256" key="12">
    <source>
        <dbReference type="ARBA" id="ARBA00030904"/>
    </source>
</evidence>
<evidence type="ECO:0000256" key="6">
    <source>
        <dbReference type="ARBA" id="ARBA00022723"/>
    </source>
</evidence>
<dbReference type="GO" id="GO:0046872">
    <property type="term" value="F:metal ion binding"/>
    <property type="evidence" value="ECO:0007669"/>
    <property type="project" value="UniProtKB-KW"/>
</dbReference>
<dbReference type="GO" id="GO:0005524">
    <property type="term" value="F:ATP binding"/>
    <property type="evidence" value="ECO:0007669"/>
    <property type="project" value="UniProtKB-KW"/>
</dbReference>